<dbReference type="PANTHER" id="PTHR21256">
    <property type="entry name" value="HISTIDINOL DEHYDROGENASE HDH"/>
    <property type="match status" value="1"/>
</dbReference>
<comment type="caution">
    <text evidence="7">The sequence shown here is derived from an EMBL/GenBank/DDBJ whole genome shotgun (WGS) entry which is preliminary data.</text>
</comment>
<dbReference type="KEGG" id="blac:94352114"/>
<comment type="cofactor">
    <cofactor evidence="1">
        <name>Zn(2+)</name>
        <dbReference type="ChEBI" id="CHEBI:29105"/>
    </cofactor>
</comment>
<dbReference type="GO" id="GO:0005829">
    <property type="term" value="C:cytosol"/>
    <property type="evidence" value="ECO:0007669"/>
    <property type="project" value="TreeGrafter"/>
</dbReference>
<evidence type="ECO:0008006" key="9">
    <source>
        <dbReference type="Google" id="ProtNLM"/>
    </source>
</evidence>
<keyword evidence="4" id="KW-0862">Zinc</keyword>
<protein>
    <recommendedName>
        <fullName evidence="9">Histidinol dehydrogenase</fullName>
    </recommendedName>
</protein>
<comment type="similarity">
    <text evidence="2 6">Belongs to the histidinol dehydrogenase family.</text>
</comment>
<dbReference type="RefSeq" id="XP_067816150.1">
    <property type="nucleotide sequence ID" value="XM_067966443.1"/>
</dbReference>
<dbReference type="InterPro" id="IPR016161">
    <property type="entry name" value="Ald_DH/histidinol_DH"/>
</dbReference>
<dbReference type="PRINTS" id="PR00083">
    <property type="entry name" value="HOLDHDRGNASE"/>
</dbReference>
<keyword evidence="8" id="KW-1185">Reference proteome</keyword>
<dbReference type="InterPro" id="IPR022695">
    <property type="entry name" value="Histidinol_DH_monofunct"/>
</dbReference>
<organism evidence="7 8">
    <name type="scientific">Bremia lactucae</name>
    <name type="common">Lettuce downy mildew</name>
    <dbReference type="NCBI Taxonomy" id="4779"/>
    <lineage>
        <taxon>Eukaryota</taxon>
        <taxon>Sar</taxon>
        <taxon>Stramenopiles</taxon>
        <taxon>Oomycota</taxon>
        <taxon>Peronosporomycetes</taxon>
        <taxon>Peronosporales</taxon>
        <taxon>Peronosporaceae</taxon>
        <taxon>Bremia</taxon>
    </lineage>
</organism>
<dbReference type="CDD" id="cd06572">
    <property type="entry name" value="Histidinol_dh"/>
    <property type="match status" value="1"/>
</dbReference>
<dbReference type="EMBL" id="SHOA02000017">
    <property type="protein sequence ID" value="TDH66651.1"/>
    <property type="molecule type" value="Genomic_DNA"/>
</dbReference>
<evidence type="ECO:0000313" key="8">
    <source>
        <dbReference type="Proteomes" id="UP000294530"/>
    </source>
</evidence>
<dbReference type="FunFam" id="3.40.50.1980:FF:000001">
    <property type="entry name" value="Histidinol dehydrogenase"/>
    <property type="match status" value="1"/>
</dbReference>
<dbReference type="GO" id="GO:0000105">
    <property type="term" value="P:L-histidine biosynthetic process"/>
    <property type="evidence" value="ECO:0007669"/>
    <property type="project" value="InterPro"/>
</dbReference>
<dbReference type="Gene3D" id="3.40.50.1980">
    <property type="entry name" value="Nitrogenase molybdenum iron protein domain"/>
    <property type="match status" value="2"/>
</dbReference>
<proteinExistence type="inferred from homology"/>
<dbReference type="AlphaFoldDB" id="A0A976FHG9"/>
<keyword evidence="3" id="KW-0479">Metal-binding</keyword>
<evidence type="ECO:0000256" key="6">
    <source>
        <dbReference type="RuleBase" id="RU004175"/>
    </source>
</evidence>
<dbReference type="Proteomes" id="UP000294530">
    <property type="component" value="Unassembled WGS sequence"/>
</dbReference>
<evidence type="ECO:0000256" key="2">
    <source>
        <dbReference type="ARBA" id="ARBA00010178"/>
    </source>
</evidence>
<sequence>MALLKQITPADVASFAYDPVDVSALKDAKLIVHDVRTKGEQALKHHAMRLGDIPSENTPLLLCLSDLANAYNTLPLNEQQVLKRTMHRIQVFAQAQRNSITNFQQRIEGGFAGQDVAPMAVAGCYAPGGRYPLPSSVLMTAVTARVAGVKTIVVASPRPAPATLAAAYLAGVDYFLSAGGAQAIAAMAYGIGGVPSCDIIVGPGNKWVTAAKSLVYGKCAIDMLAGPSECLVIADESADATIIAADLLAQAEHDPAAIPILVTPSVNLIENVNQQLVLQLETLSTNAIATKSLQNGFAVVCPDMATCVSVSDTVAPEHLEIMTKNAQEVATQVSNYGGLFINSRAAEVFGDYGAGPNHVLPTGGTAKYTGGLSVHTFLRIRTWMRIDDAVASQSLVRDSALLARIEGLEGHARAAEKRLL</sequence>
<dbReference type="GO" id="GO:0004399">
    <property type="term" value="F:histidinol dehydrogenase activity"/>
    <property type="evidence" value="ECO:0007669"/>
    <property type="project" value="InterPro"/>
</dbReference>
<evidence type="ECO:0000256" key="3">
    <source>
        <dbReference type="ARBA" id="ARBA00022723"/>
    </source>
</evidence>
<dbReference type="SUPFAM" id="SSF53720">
    <property type="entry name" value="ALDH-like"/>
    <property type="match status" value="1"/>
</dbReference>
<evidence type="ECO:0000256" key="1">
    <source>
        <dbReference type="ARBA" id="ARBA00001947"/>
    </source>
</evidence>
<name>A0A976FHG9_BRELC</name>
<dbReference type="GO" id="GO:0046872">
    <property type="term" value="F:metal ion binding"/>
    <property type="evidence" value="ECO:0007669"/>
    <property type="project" value="UniProtKB-KW"/>
</dbReference>
<dbReference type="PIRSF" id="PIRSF000099">
    <property type="entry name" value="Histidinol_dh"/>
    <property type="match status" value="1"/>
</dbReference>
<dbReference type="GO" id="GO:0051287">
    <property type="term" value="F:NAD binding"/>
    <property type="evidence" value="ECO:0007669"/>
    <property type="project" value="InterPro"/>
</dbReference>
<keyword evidence="5" id="KW-0560">Oxidoreductase</keyword>
<dbReference type="InterPro" id="IPR012131">
    <property type="entry name" value="Hstdl_DH"/>
</dbReference>
<evidence type="ECO:0000256" key="5">
    <source>
        <dbReference type="ARBA" id="ARBA00023002"/>
    </source>
</evidence>
<gene>
    <name evidence="7" type="ORF">CCR75_008391</name>
</gene>
<dbReference type="Pfam" id="PF00815">
    <property type="entry name" value="Histidinol_dh"/>
    <property type="match status" value="1"/>
</dbReference>
<evidence type="ECO:0000256" key="4">
    <source>
        <dbReference type="ARBA" id="ARBA00022833"/>
    </source>
</evidence>
<dbReference type="Gene3D" id="1.20.5.1300">
    <property type="match status" value="1"/>
</dbReference>
<accession>A0A976FHG9</accession>
<dbReference type="NCBIfam" id="TIGR00069">
    <property type="entry name" value="hisD"/>
    <property type="match status" value="1"/>
</dbReference>
<reference evidence="7 8" key="1">
    <citation type="journal article" date="2021" name="Genome Biol.">
        <title>AFLAP: assembly-free linkage analysis pipeline using k-mers from genome sequencing data.</title>
        <authorList>
            <person name="Fletcher K."/>
            <person name="Zhang L."/>
            <person name="Gil J."/>
            <person name="Han R."/>
            <person name="Cavanaugh K."/>
            <person name="Michelmore R."/>
        </authorList>
    </citation>
    <scope>NUCLEOTIDE SEQUENCE [LARGE SCALE GENOMIC DNA]</scope>
    <source>
        <strain evidence="7 8">SF5</strain>
    </source>
</reference>
<evidence type="ECO:0000313" key="7">
    <source>
        <dbReference type="EMBL" id="TDH66651.1"/>
    </source>
</evidence>
<dbReference type="PANTHER" id="PTHR21256:SF2">
    <property type="entry name" value="HISTIDINE BIOSYNTHESIS TRIFUNCTIONAL PROTEIN"/>
    <property type="match status" value="1"/>
</dbReference>
<dbReference type="GeneID" id="94352114"/>
<dbReference type="OrthoDB" id="1703565at2759"/>